<organism evidence="1 2">
    <name type="scientific">Arachis hypogaea</name>
    <name type="common">Peanut</name>
    <dbReference type="NCBI Taxonomy" id="3818"/>
    <lineage>
        <taxon>Eukaryota</taxon>
        <taxon>Viridiplantae</taxon>
        <taxon>Streptophyta</taxon>
        <taxon>Embryophyta</taxon>
        <taxon>Tracheophyta</taxon>
        <taxon>Spermatophyta</taxon>
        <taxon>Magnoliopsida</taxon>
        <taxon>eudicotyledons</taxon>
        <taxon>Gunneridae</taxon>
        <taxon>Pentapetalae</taxon>
        <taxon>rosids</taxon>
        <taxon>fabids</taxon>
        <taxon>Fabales</taxon>
        <taxon>Fabaceae</taxon>
        <taxon>Papilionoideae</taxon>
        <taxon>50 kb inversion clade</taxon>
        <taxon>dalbergioids sensu lato</taxon>
        <taxon>Dalbergieae</taxon>
        <taxon>Pterocarpus clade</taxon>
        <taxon>Arachis</taxon>
    </lineage>
</organism>
<protein>
    <recommendedName>
        <fullName evidence="3">GDSL esterase/lipase</fullName>
    </recommendedName>
</protein>
<reference evidence="1 2" key="1">
    <citation type="submission" date="2019-01" db="EMBL/GenBank/DDBJ databases">
        <title>Sequencing of cultivated peanut Arachis hypogaea provides insights into genome evolution and oil improvement.</title>
        <authorList>
            <person name="Chen X."/>
        </authorList>
    </citation>
    <scope>NUCLEOTIDE SEQUENCE [LARGE SCALE GENOMIC DNA]</scope>
    <source>
        <strain evidence="2">cv. Fuhuasheng</strain>
        <tissue evidence="1">Leaves</tissue>
    </source>
</reference>
<evidence type="ECO:0000313" key="2">
    <source>
        <dbReference type="Proteomes" id="UP000289738"/>
    </source>
</evidence>
<dbReference type="AlphaFoldDB" id="A0A445EGU4"/>
<name>A0A445EGU4_ARAHY</name>
<accession>A0A445EGU4</accession>
<sequence>MDDMNLSQYLAKSLAIVNHGSNDYINNYLLCYYSRLRSLVDELNTQYSGSSIFVYGNTYAALMQIIQNPIAYGKKCP</sequence>
<keyword evidence="2" id="KW-1185">Reference proteome</keyword>
<evidence type="ECO:0000313" key="1">
    <source>
        <dbReference type="EMBL" id="RYR74572.1"/>
    </source>
</evidence>
<evidence type="ECO:0008006" key="3">
    <source>
        <dbReference type="Google" id="ProtNLM"/>
    </source>
</evidence>
<dbReference type="EMBL" id="SDMP01000002">
    <property type="protein sequence ID" value="RYR74572.1"/>
    <property type="molecule type" value="Genomic_DNA"/>
</dbReference>
<dbReference type="Proteomes" id="UP000289738">
    <property type="component" value="Chromosome A02"/>
</dbReference>
<gene>
    <name evidence="1" type="ORF">Ahy_A02g009292</name>
</gene>
<proteinExistence type="predicted"/>
<comment type="caution">
    <text evidence="1">The sequence shown here is derived from an EMBL/GenBank/DDBJ whole genome shotgun (WGS) entry which is preliminary data.</text>
</comment>